<evidence type="ECO:0000256" key="1">
    <source>
        <dbReference type="ARBA" id="ARBA00003234"/>
    </source>
</evidence>
<keyword evidence="4 9" id="KW-0949">S-adenosyl-L-methionine</keyword>
<evidence type="ECO:0000313" key="14">
    <source>
        <dbReference type="Proteomes" id="UP001162734"/>
    </source>
</evidence>
<gene>
    <name evidence="9 13" type="primary">miaB</name>
    <name evidence="13" type="ORF">AMPC_03770</name>
</gene>
<comment type="function">
    <text evidence="1 9">Catalyzes the methylthiolation of N6-(dimethylallyl)adenosine (i(6)A), leading to the formation of 2-methylthio-N6-(dimethylallyl)adenosine (ms(2)i(6)A) at position 37 in tRNAs that read codons beginning with uridine.</text>
</comment>
<feature type="binding site" evidence="9">
    <location>
        <position position="93"/>
    </location>
    <ligand>
        <name>[4Fe-4S] cluster</name>
        <dbReference type="ChEBI" id="CHEBI:49883"/>
        <label>1</label>
    </ligand>
</feature>
<dbReference type="PANTHER" id="PTHR43020">
    <property type="entry name" value="CDK5 REGULATORY SUBUNIT-ASSOCIATED PROTEIN 1"/>
    <property type="match status" value="1"/>
</dbReference>
<dbReference type="PROSITE" id="PS51449">
    <property type="entry name" value="MTTASE_N"/>
    <property type="match status" value="1"/>
</dbReference>
<evidence type="ECO:0000256" key="9">
    <source>
        <dbReference type="HAMAP-Rule" id="MF_01864"/>
    </source>
</evidence>
<dbReference type="SUPFAM" id="SSF102114">
    <property type="entry name" value="Radical SAM enzymes"/>
    <property type="match status" value="1"/>
</dbReference>
<dbReference type="PROSITE" id="PS50926">
    <property type="entry name" value="TRAM"/>
    <property type="match status" value="1"/>
</dbReference>
<feature type="binding site" evidence="9">
    <location>
        <position position="176"/>
    </location>
    <ligand>
        <name>[4Fe-4S] cluster</name>
        <dbReference type="ChEBI" id="CHEBI:49883"/>
        <label>2</label>
        <note>4Fe-4S-S-AdoMet</note>
    </ligand>
</feature>
<name>A0ABN6N233_9BACT</name>
<evidence type="ECO:0000259" key="10">
    <source>
        <dbReference type="PROSITE" id="PS50926"/>
    </source>
</evidence>
<evidence type="ECO:0000259" key="12">
    <source>
        <dbReference type="PROSITE" id="PS51918"/>
    </source>
</evidence>
<evidence type="ECO:0000256" key="2">
    <source>
        <dbReference type="ARBA" id="ARBA00022485"/>
    </source>
</evidence>
<dbReference type="SFLD" id="SFLDG01061">
    <property type="entry name" value="methylthiotransferase"/>
    <property type="match status" value="1"/>
</dbReference>
<sequence>MTKAPACPYLPAAMRKVFVHTFGCQMNEADSARMVELLGRHAFTATPHPEDADLILLNTCAVREKAEQKLLSALGRYREHKARRGALLAVSGCVAQEQKGKLLSRVPYLDFVFGPDNISRLPELVERAVQKERFAETGWMDSEEYVFPAADPEAARGRIGAFVTVMKGCDNVCAFCIVPHTRGREVSRPFAEVLDECAALTAVGVREVTLIGQNVNSYVGGCSFAELLRKVAALPGIARIRFTTSHPHDLSDALIETFRDEPKVMPHFHLPVQAGSDEVLRRMRRDYTVEEYLERHGRLEAARPGIAITTDFIVGFPGEGDEDFEGSLRLLERARFDNSFSFVFSPRPRTVAALRLGSAPEWTEVDRDLALARLERLQALQRRIALEKNQALVGRELEVLVEGPSEGDPARRCGRAPDNRVVHFTATEAEAPAAALVPVRVTAAFPGSLSGERTGPARLA</sequence>
<dbReference type="SFLD" id="SFLDG01082">
    <property type="entry name" value="B12-binding_domain_containing"/>
    <property type="match status" value="1"/>
</dbReference>
<dbReference type="Gene3D" id="3.80.30.20">
    <property type="entry name" value="tm_1862 like domain"/>
    <property type="match status" value="1"/>
</dbReference>
<dbReference type="PROSITE" id="PS01278">
    <property type="entry name" value="MTTASE_RADICAL"/>
    <property type="match status" value="1"/>
</dbReference>
<keyword evidence="2 9" id="KW-0004">4Fe-4S</keyword>
<dbReference type="Pfam" id="PF00919">
    <property type="entry name" value="UPF0004"/>
    <property type="match status" value="1"/>
</dbReference>
<dbReference type="InterPro" id="IPR006638">
    <property type="entry name" value="Elp3/MiaA/NifB-like_rSAM"/>
</dbReference>
<feature type="domain" description="MTTase N-terminal" evidence="11">
    <location>
        <begin position="15"/>
        <end position="130"/>
    </location>
</feature>
<keyword evidence="14" id="KW-1185">Reference proteome</keyword>
<dbReference type="NCBIfam" id="TIGR00089">
    <property type="entry name" value="MiaB/RimO family radical SAM methylthiotransferase"/>
    <property type="match status" value="1"/>
</dbReference>
<keyword evidence="3 9" id="KW-0808">Transferase</keyword>
<feature type="binding site" evidence="9">
    <location>
        <position position="169"/>
    </location>
    <ligand>
        <name>[4Fe-4S] cluster</name>
        <dbReference type="ChEBI" id="CHEBI:49883"/>
        <label>2</label>
        <note>4Fe-4S-S-AdoMet</note>
    </ligand>
</feature>
<dbReference type="InterPro" id="IPR020612">
    <property type="entry name" value="Methylthiotransferase_CS"/>
</dbReference>
<feature type="domain" description="Radical SAM core" evidence="12">
    <location>
        <begin position="155"/>
        <end position="387"/>
    </location>
</feature>
<evidence type="ECO:0000313" key="13">
    <source>
        <dbReference type="EMBL" id="BDG07264.1"/>
    </source>
</evidence>
<dbReference type="SFLD" id="SFLDS00029">
    <property type="entry name" value="Radical_SAM"/>
    <property type="match status" value="1"/>
</dbReference>
<reference evidence="14" key="1">
    <citation type="journal article" date="2022" name="Int. J. Syst. Evol. Microbiol.">
        <title>Anaeromyxobacter oryzae sp. nov., Anaeromyxobacter diazotrophicus sp. nov. and Anaeromyxobacter paludicola sp. nov., isolated from paddy soils.</title>
        <authorList>
            <person name="Itoh H."/>
            <person name="Xu Z."/>
            <person name="Mise K."/>
            <person name="Masuda Y."/>
            <person name="Ushijima N."/>
            <person name="Hayakawa C."/>
            <person name="Shiratori Y."/>
            <person name="Senoo K."/>
        </authorList>
    </citation>
    <scope>NUCLEOTIDE SEQUENCE [LARGE SCALE GENOMIC DNA]</scope>
    <source>
        <strain evidence="14">Red630</strain>
    </source>
</reference>
<organism evidence="13 14">
    <name type="scientific">Anaeromyxobacter paludicola</name>
    <dbReference type="NCBI Taxonomy" id="2918171"/>
    <lineage>
        <taxon>Bacteria</taxon>
        <taxon>Pseudomonadati</taxon>
        <taxon>Myxococcota</taxon>
        <taxon>Myxococcia</taxon>
        <taxon>Myxococcales</taxon>
        <taxon>Cystobacterineae</taxon>
        <taxon>Anaeromyxobacteraceae</taxon>
        <taxon>Anaeromyxobacter</taxon>
    </lineage>
</organism>
<dbReference type="InterPro" id="IPR013848">
    <property type="entry name" value="Methylthiotransferase_N"/>
</dbReference>
<dbReference type="InterPro" id="IPR058240">
    <property type="entry name" value="rSAM_sf"/>
</dbReference>
<dbReference type="InterPro" id="IPR002792">
    <property type="entry name" value="TRAM_dom"/>
</dbReference>
<protein>
    <recommendedName>
        <fullName evidence="8 9">tRNA-2-methylthio-N(6)-dimethylallyladenosine synthase</fullName>
        <ecNumber evidence="8 9">2.8.4.3</ecNumber>
    </recommendedName>
    <alternativeName>
        <fullName evidence="9">(Dimethylallyl)adenosine tRNA methylthiotransferase MiaB</fullName>
    </alternativeName>
    <alternativeName>
        <fullName evidence="9">tRNA-i(6)A37 methylthiotransferase</fullName>
    </alternativeName>
</protein>
<evidence type="ECO:0000256" key="4">
    <source>
        <dbReference type="ARBA" id="ARBA00022691"/>
    </source>
</evidence>
<dbReference type="InterPro" id="IPR006463">
    <property type="entry name" value="MiaB_methiolase"/>
</dbReference>
<evidence type="ECO:0000256" key="6">
    <source>
        <dbReference type="ARBA" id="ARBA00023004"/>
    </source>
</evidence>
<dbReference type="InterPro" id="IPR007197">
    <property type="entry name" value="rSAM"/>
</dbReference>
<dbReference type="CDD" id="cd01335">
    <property type="entry name" value="Radical_SAM"/>
    <property type="match status" value="1"/>
</dbReference>
<evidence type="ECO:0000256" key="5">
    <source>
        <dbReference type="ARBA" id="ARBA00022723"/>
    </source>
</evidence>
<dbReference type="Pfam" id="PF04055">
    <property type="entry name" value="Radical_SAM"/>
    <property type="match status" value="1"/>
</dbReference>
<keyword evidence="9" id="KW-0819">tRNA processing</keyword>
<evidence type="ECO:0000256" key="3">
    <source>
        <dbReference type="ARBA" id="ARBA00022679"/>
    </source>
</evidence>
<dbReference type="PANTHER" id="PTHR43020:SF2">
    <property type="entry name" value="MITOCHONDRIAL TRNA METHYLTHIOTRANSFERASE CDK5RAP1"/>
    <property type="match status" value="1"/>
</dbReference>
<keyword evidence="5 9" id="KW-0479">Metal-binding</keyword>
<keyword evidence="6 9" id="KW-0408">Iron</keyword>
<dbReference type="NCBIfam" id="TIGR01574">
    <property type="entry name" value="miaB-methiolase"/>
    <property type="match status" value="1"/>
</dbReference>
<comment type="subcellular location">
    <subcellularLocation>
        <location evidence="9">Cytoplasm</location>
    </subcellularLocation>
</comment>
<dbReference type="SFLD" id="SFLDF00273">
    <property type="entry name" value="(dimethylallyl)adenosine_tRNA"/>
    <property type="match status" value="1"/>
</dbReference>
<comment type="subunit">
    <text evidence="9">Monomer.</text>
</comment>
<comment type="catalytic activity">
    <reaction evidence="9">
        <text>N(6)-dimethylallyladenosine(37) in tRNA + (sulfur carrier)-SH + AH2 + 2 S-adenosyl-L-methionine = 2-methylsulfanyl-N(6)-dimethylallyladenosine(37) in tRNA + (sulfur carrier)-H + 5'-deoxyadenosine + L-methionine + A + S-adenosyl-L-homocysteine + 2 H(+)</text>
        <dbReference type="Rhea" id="RHEA:37067"/>
        <dbReference type="Rhea" id="RHEA-COMP:10375"/>
        <dbReference type="Rhea" id="RHEA-COMP:10376"/>
        <dbReference type="Rhea" id="RHEA-COMP:14737"/>
        <dbReference type="Rhea" id="RHEA-COMP:14739"/>
        <dbReference type="ChEBI" id="CHEBI:13193"/>
        <dbReference type="ChEBI" id="CHEBI:15378"/>
        <dbReference type="ChEBI" id="CHEBI:17319"/>
        <dbReference type="ChEBI" id="CHEBI:17499"/>
        <dbReference type="ChEBI" id="CHEBI:29917"/>
        <dbReference type="ChEBI" id="CHEBI:57844"/>
        <dbReference type="ChEBI" id="CHEBI:57856"/>
        <dbReference type="ChEBI" id="CHEBI:59789"/>
        <dbReference type="ChEBI" id="CHEBI:64428"/>
        <dbReference type="ChEBI" id="CHEBI:74415"/>
        <dbReference type="ChEBI" id="CHEBI:74417"/>
        <dbReference type="EC" id="2.8.4.3"/>
    </reaction>
</comment>
<keyword evidence="9" id="KW-0963">Cytoplasm</keyword>
<feature type="domain" description="TRAM" evidence="10">
    <location>
        <begin position="390"/>
        <end position="455"/>
    </location>
</feature>
<dbReference type="SMART" id="SM00729">
    <property type="entry name" value="Elp3"/>
    <property type="match status" value="1"/>
</dbReference>
<accession>A0ABN6N233</accession>
<dbReference type="InterPro" id="IPR005839">
    <property type="entry name" value="Methylthiotransferase"/>
</dbReference>
<dbReference type="EC" id="2.8.4.3" evidence="8 9"/>
<evidence type="ECO:0000256" key="8">
    <source>
        <dbReference type="ARBA" id="ARBA00033765"/>
    </source>
</evidence>
<dbReference type="Proteomes" id="UP001162734">
    <property type="component" value="Chromosome"/>
</dbReference>
<keyword evidence="7 9" id="KW-0411">Iron-sulfur</keyword>
<feature type="binding site" evidence="9">
    <location>
        <position position="173"/>
    </location>
    <ligand>
        <name>[4Fe-4S] cluster</name>
        <dbReference type="ChEBI" id="CHEBI:49883"/>
        <label>2</label>
        <note>4Fe-4S-S-AdoMet</note>
    </ligand>
</feature>
<dbReference type="Gene3D" id="3.40.50.12160">
    <property type="entry name" value="Methylthiotransferase, N-terminal domain"/>
    <property type="match status" value="1"/>
</dbReference>
<dbReference type="InterPro" id="IPR023404">
    <property type="entry name" value="rSAM_horseshoe"/>
</dbReference>
<dbReference type="InterPro" id="IPR038135">
    <property type="entry name" value="Methylthiotransferase_N_sf"/>
</dbReference>
<evidence type="ECO:0000256" key="7">
    <source>
        <dbReference type="ARBA" id="ARBA00023014"/>
    </source>
</evidence>
<dbReference type="PROSITE" id="PS51918">
    <property type="entry name" value="RADICAL_SAM"/>
    <property type="match status" value="1"/>
</dbReference>
<dbReference type="HAMAP" id="MF_01864">
    <property type="entry name" value="tRNA_metthiotr_MiaB"/>
    <property type="match status" value="1"/>
</dbReference>
<comment type="similarity">
    <text evidence="9">Belongs to the methylthiotransferase family. MiaB subfamily.</text>
</comment>
<dbReference type="EMBL" id="AP025592">
    <property type="protein sequence ID" value="BDG07264.1"/>
    <property type="molecule type" value="Genomic_DNA"/>
</dbReference>
<comment type="cofactor">
    <cofactor evidence="9">
        <name>[4Fe-4S] cluster</name>
        <dbReference type="ChEBI" id="CHEBI:49883"/>
    </cofactor>
    <text evidence="9">Binds 2 [4Fe-4S] clusters. One cluster is coordinated with 3 cysteines and an exchangeable S-adenosyl-L-methionine.</text>
</comment>
<evidence type="ECO:0000259" key="11">
    <source>
        <dbReference type="PROSITE" id="PS51449"/>
    </source>
</evidence>
<feature type="binding site" evidence="9">
    <location>
        <position position="24"/>
    </location>
    <ligand>
        <name>[4Fe-4S] cluster</name>
        <dbReference type="ChEBI" id="CHEBI:49883"/>
        <label>1</label>
    </ligand>
</feature>
<proteinExistence type="inferred from homology"/>
<feature type="binding site" evidence="9">
    <location>
        <position position="60"/>
    </location>
    <ligand>
        <name>[4Fe-4S] cluster</name>
        <dbReference type="ChEBI" id="CHEBI:49883"/>
        <label>1</label>
    </ligand>
</feature>